<dbReference type="Gene3D" id="3.30.70.120">
    <property type="match status" value="1"/>
</dbReference>
<dbReference type="PROSITE" id="PS00638">
    <property type="entry name" value="PII_GLNB_CTER"/>
    <property type="match status" value="1"/>
</dbReference>
<dbReference type="InterPro" id="IPR002187">
    <property type="entry name" value="N-reg_PII"/>
</dbReference>
<dbReference type="InterPro" id="IPR015867">
    <property type="entry name" value="N-reg_PII/ATP_PRibTrfase_C"/>
</dbReference>
<accession>A0ABU6A5T9</accession>
<comment type="similarity">
    <text evidence="1">Belongs to the P(II) protein family.</text>
</comment>
<dbReference type="PRINTS" id="PR00340">
    <property type="entry name" value="PIIGLNB"/>
</dbReference>
<evidence type="ECO:0000313" key="2">
    <source>
        <dbReference type="EMBL" id="MEB3366841.1"/>
    </source>
</evidence>
<dbReference type="EMBL" id="JAWLNX010000003">
    <property type="protein sequence ID" value="MEB3366841.1"/>
    <property type="molecule type" value="Genomic_DNA"/>
</dbReference>
<dbReference type="InterPro" id="IPR017918">
    <property type="entry name" value="N-reg_PII_CS"/>
</dbReference>
<dbReference type="PANTHER" id="PTHR30115:SF11">
    <property type="entry name" value="NITROGEN REGULATORY PROTEIN P-II HOMOLOG"/>
    <property type="match status" value="1"/>
</dbReference>
<proteinExistence type="inferred from homology"/>
<evidence type="ECO:0000256" key="1">
    <source>
        <dbReference type="RuleBase" id="RU003936"/>
    </source>
</evidence>
<dbReference type="InterPro" id="IPR011322">
    <property type="entry name" value="N-reg_PII-like_a/b"/>
</dbReference>
<organism evidence="2 3">
    <name type="scientific">Saccharopolyspora mangrovi</name>
    <dbReference type="NCBI Taxonomy" id="3082379"/>
    <lineage>
        <taxon>Bacteria</taxon>
        <taxon>Bacillati</taxon>
        <taxon>Actinomycetota</taxon>
        <taxon>Actinomycetes</taxon>
        <taxon>Pseudonocardiales</taxon>
        <taxon>Pseudonocardiaceae</taxon>
        <taxon>Saccharopolyspora</taxon>
    </lineage>
</organism>
<dbReference type="Pfam" id="PF00543">
    <property type="entry name" value="P-II"/>
    <property type="match status" value="1"/>
</dbReference>
<name>A0ABU6A5T9_9PSEU</name>
<protein>
    <submittedName>
        <fullName evidence="2">P-II family nitrogen regulator</fullName>
    </submittedName>
</protein>
<dbReference type="PROSITE" id="PS51343">
    <property type="entry name" value="PII_GLNB_DOM"/>
    <property type="match status" value="1"/>
</dbReference>
<dbReference type="SUPFAM" id="SSF54913">
    <property type="entry name" value="GlnB-like"/>
    <property type="match status" value="1"/>
</dbReference>
<gene>
    <name evidence="2" type="ORF">R4I43_05455</name>
</gene>
<dbReference type="RefSeq" id="WP_324264406.1">
    <property type="nucleotide sequence ID" value="NZ_JAWLNX010000003.1"/>
</dbReference>
<dbReference type="SMART" id="SM00938">
    <property type="entry name" value="P-II"/>
    <property type="match status" value="1"/>
</dbReference>
<evidence type="ECO:0000313" key="3">
    <source>
        <dbReference type="Proteomes" id="UP001327093"/>
    </source>
</evidence>
<dbReference type="PANTHER" id="PTHR30115">
    <property type="entry name" value="NITROGEN REGULATORY PROTEIN P-II"/>
    <property type="match status" value="1"/>
</dbReference>
<sequence>MKLVTAIVQPQKVDDLKEELGKLGVLGMTVSDVQGYGRQKGHTEVYRGTEYSVDFIEKSRVEVLVDETDVDKVVEGIVSAARTGKVGDGKVWVTAVESVVRVRTGETGVAAI</sequence>
<dbReference type="Proteomes" id="UP001327093">
    <property type="component" value="Unassembled WGS sequence"/>
</dbReference>
<reference evidence="2 3" key="1">
    <citation type="submission" date="2023-10" db="EMBL/GenBank/DDBJ databases">
        <title>Saccharopolyspora sp. nov., isolated from mangrove soil.</title>
        <authorList>
            <person name="Lu Y."/>
            <person name="Liu W."/>
        </authorList>
    </citation>
    <scope>NUCLEOTIDE SEQUENCE [LARGE SCALE GENOMIC DNA]</scope>
    <source>
        <strain evidence="2 3">S2-29</strain>
    </source>
</reference>
<comment type="caution">
    <text evidence="2">The sequence shown here is derived from an EMBL/GenBank/DDBJ whole genome shotgun (WGS) entry which is preliminary data.</text>
</comment>
<keyword evidence="3" id="KW-1185">Reference proteome</keyword>